<dbReference type="STRING" id="446470.Snas_3358"/>
<accession>D3PUL0</accession>
<protein>
    <submittedName>
        <fullName evidence="1">Uncharacterized protein</fullName>
    </submittedName>
</protein>
<sequence length="105" mass="11485">MSVPWLADLPSHLRETLDRTEFAPPHSELSALRADLETRTGHLVMTYRLDPAPPRRGSSTLCQLIEAAELTTADAAALSAAEEGARRFGACLVAYRNPLTFKANH</sequence>
<dbReference type="HOGENOM" id="CLU_2234923_0_0_11"/>
<dbReference type="OrthoDB" id="9975881at2"/>
<dbReference type="Proteomes" id="UP000000844">
    <property type="component" value="Chromosome"/>
</dbReference>
<dbReference type="KEGG" id="sna:Snas_3358"/>
<reference evidence="1 2" key="1">
    <citation type="journal article" date="2009" name="Stand. Genomic Sci.">
        <title>Complete genome sequence of Stackebrandtia nassauensis type strain (LLR-40K-21).</title>
        <authorList>
            <person name="Munk C."/>
            <person name="Lapidus A."/>
            <person name="Copeland A."/>
            <person name="Jando M."/>
            <person name="Mayilraj S."/>
            <person name="Glavina Del Rio T."/>
            <person name="Nolan M."/>
            <person name="Chen F."/>
            <person name="Lucas S."/>
            <person name="Tice H."/>
            <person name="Cheng J.F."/>
            <person name="Han C."/>
            <person name="Detter J.C."/>
            <person name="Bruce D."/>
            <person name="Goodwin L."/>
            <person name="Chain P."/>
            <person name="Pitluck S."/>
            <person name="Goker M."/>
            <person name="Ovchinikova G."/>
            <person name="Pati A."/>
            <person name="Ivanova N."/>
            <person name="Mavromatis K."/>
            <person name="Chen A."/>
            <person name="Palaniappan K."/>
            <person name="Land M."/>
            <person name="Hauser L."/>
            <person name="Chang Y.J."/>
            <person name="Jeffries C.D."/>
            <person name="Bristow J."/>
            <person name="Eisen J.A."/>
            <person name="Markowitz V."/>
            <person name="Hugenholtz P."/>
            <person name="Kyrpides N.C."/>
            <person name="Klenk H.P."/>
        </authorList>
    </citation>
    <scope>NUCLEOTIDE SEQUENCE [LARGE SCALE GENOMIC DNA]</scope>
    <source>
        <strain evidence="2">DSM 44728 / CIP 108903 / NRRL B-16338 / NBRC 102104 / LLR-40K-21</strain>
    </source>
</reference>
<gene>
    <name evidence="1" type="ordered locus">Snas_3358</name>
</gene>
<evidence type="ECO:0000313" key="1">
    <source>
        <dbReference type="EMBL" id="ADD43023.1"/>
    </source>
</evidence>
<dbReference type="EMBL" id="CP001778">
    <property type="protein sequence ID" value="ADD43023.1"/>
    <property type="molecule type" value="Genomic_DNA"/>
</dbReference>
<dbReference type="RefSeq" id="WP_013018594.1">
    <property type="nucleotide sequence ID" value="NC_013947.1"/>
</dbReference>
<name>D3PUL0_STANL</name>
<dbReference type="AlphaFoldDB" id="D3PUL0"/>
<keyword evidence="2" id="KW-1185">Reference proteome</keyword>
<evidence type="ECO:0000313" key="2">
    <source>
        <dbReference type="Proteomes" id="UP000000844"/>
    </source>
</evidence>
<proteinExistence type="predicted"/>
<organism evidence="1 2">
    <name type="scientific">Stackebrandtia nassauensis (strain DSM 44728 / CIP 108903 / NRRL B-16338 / NBRC 102104 / LLR-40K-21)</name>
    <dbReference type="NCBI Taxonomy" id="446470"/>
    <lineage>
        <taxon>Bacteria</taxon>
        <taxon>Bacillati</taxon>
        <taxon>Actinomycetota</taxon>
        <taxon>Actinomycetes</taxon>
        <taxon>Glycomycetales</taxon>
        <taxon>Glycomycetaceae</taxon>
        <taxon>Stackebrandtia</taxon>
    </lineage>
</organism>